<keyword evidence="3" id="KW-1185">Reference proteome</keyword>
<feature type="domain" description="Recombinase-like" evidence="1">
    <location>
        <begin position="12"/>
        <end position="99"/>
    </location>
</feature>
<organism evidence="2 3">
    <name type="scientific">Acinetobacter rongchengensis</name>
    <dbReference type="NCBI Taxonomy" id="2419601"/>
    <lineage>
        <taxon>Bacteria</taxon>
        <taxon>Pseudomonadati</taxon>
        <taxon>Pseudomonadota</taxon>
        <taxon>Gammaproteobacteria</taxon>
        <taxon>Moraxellales</taxon>
        <taxon>Moraxellaceae</taxon>
        <taxon>Acinetobacter</taxon>
    </lineage>
</organism>
<reference evidence="2 3" key="1">
    <citation type="submission" date="2018-09" db="EMBL/GenBank/DDBJ databases">
        <title>The draft genome of Acinetobacter spp. strains.</title>
        <authorList>
            <person name="Qin J."/>
            <person name="Feng Y."/>
            <person name="Zong Z."/>
        </authorList>
    </citation>
    <scope>NUCLEOTIDE SEQUENCE [LARGE SCALE GENOMIC DNA]</scope>
    <source>
        <strain evidence="2 3">WCHAc060115</strain>
    </source>
</reference>
<dbReference type="AlphaFoldDB" id="A0A3A8ESK4"/>
<gene>
    <name evidence="2" type="ORF">D7V20_10525</name>
</gene>
<dbReference type="RefSeq" id="WP_120384246.1">
    <property type="nucleotide sequence ID" value="NZ_RAXT01000019.1"/>
</dbReference>
<evidence type="ECO:0000313" key="3">
    <source>
        <dbReference type="Proteomes" id="UP000280405"/>
    </source>
</evidence>
<dbReference type="InterPro" id="IPR046789">
    <property type="entry name" value="HTH_62"/>
</dbReference>
<proteinExistence type="predicted"/>
<name>A0A3A8ESK4_9GAMM</name>
<protein>
    <recommendedName>
        <fullName evidence="1">Recombinase-like domain-containing protein</fullName>
    </recommendedName>
</protein>
<comment type="caution">
    <text evidence="2">The sequence shown here is derived from an EMBL/GenBank/DDBJ whole genome shotgun (WGS) entry which is preliminary data.</text>
</comment>
<dbReference type="EMBL" id="RAXT01000019">
    <property type="protein sequence ID" value="RKG37555.1"/>
    <property type="molecule type" value="Genomic_DNA"/>
</dbReference>
<dbReference type="Proteomes" id="UP000280405">
    <property type="component" value="Unassembled WGS sequence"/>
</dbReference>
<accession>A0A3A8ESK4</accession>
<evidence type="ECO:0000259" key="1">
    <source>
        <dbReference type="Pfam" id="PF20552"/>
    </source>
</evidence>
<dbReference type="Pfam" id="PF20552">
    <property type="entry name" value="HTH_62"/>
    <property type="match status" value="1"/>
</dbReference>
<dbReference type="OrthoDB" id="6909982at2"/>
<sequence>MKQFNEKLAKWINATPSNDAGINNIQVPGQVEHLVWQNRYKEPSAYELDFVQQLIQAFSNGVTELNDLVLSLNQQGFRNDAGELWTVENFSTEMQRLGYE</sequence>
<evidence type="ECO:0000313" key="2">
    <source>
        <dbReference type="EMBL" id="RKG37555.1"/>
    </source>
</evidence>